<sequence length="293" mass="30640">MKPSFAIVGCGKVGTALGIFLAKAGYKAVGLAGRSLASAQRTAEIMGCDHYSDVPWEITRNADVVFITTPDGAIIETCDSIAGHKGFADRAVVLHCSGALPSTILSTAKTCGARTGSMHPLQTFASKEFNTNPFQGITVSIEGENDAVNMAKQIAADLGGSSVTILTEAKTLYHASAVVASNYLVALLDLAFRLMGASGIAGRDAFKVLKPLIEGTLSNIEEVGLPAALTGPIVRGDAETVEKHIEEIGLRTPQLLDLYKTLGWHTIDIATAKTTISESTVKQLRSLLGPSVG</sequence>
<evidence type="ECO:0000259" key="2">
    <source>
        <dbReference type="Pfam" id="PF10728"/>
    </source>
</evidence>
<evidence type="ECO:0000259" key="1">
    <source>
        <dbReference type="Pfam" id="PF10727"/>
    </source>
</evidence>
<dbReference type="AlphaFoldDB" id="A0A8J6TJW5"/>
<dbReference type="PANTHER" id="PTHR40459:SF1">
    <property type="entry name" value="CONSERVED HYPOTHETICAL ALANINE AND LEUCINE RICH PROTEIN"/>
    <property type="match status" value="1"/>
</dbReference>
<dbReference type="Gene3D" id="3.40.50.720">
    <property type="entry name" value="NAD(P)-binding Rossmann-like Domain"/>
    <property type="match status" value="1"/>
</dbReference>
<reference evidence="3 4" key="1">
    <citation type="submission" date="2020-08" db="EMBL/GenBank/DDBJ databases">
        <title>Bridging the membrane lipid divide: bacteria of the FCB group superphylum have the potential to synthesize archaeal ether lipids.</title>
        <authorList>
            <person name="Villanueva L."/>
            <person name="Von Meijenfeldt F.A.B."/>
            <person name="Westbye A.B."/>
            <person name="Yadav S."/>
            <person name="Hopmans E.C."/>
            <person name="Dutilh B.E."/>
            <person name="Sinninghe Damste J.S."/>
        </authorList>
    </citation>
    <scope>NUCLEOTIDE SEQUENCE [LARGE SCALE GENOMIC DNA]</scope>
    <source>
        <strain evidence="3">NIOZ-UU17</strain>
    </source>
</reference>
<dbReference type="Pfam" id="PF10727">
    <property type="entry name" value="Rossmann-like"/>
    <property type="match status" value="1"/>
</dbReference>
<evidence type="ECO:0000313" key="3">
    <source>
        <dbReference type="EMBL" id="MBC8431419.1"/>
    </source>
</evidence>
<accession>A0A8J6TJW5</accession>
<evidence type="ECO:0000313" key="4">
    <source>
        <dbReference type="Proteomes" id="UP000605201"/>
    </source>
</evidence>
<dbReference type="SUPFAM" id="SSF48179">
    <property type="entry name" value="6-phosphogluconate dehydrogenase C-terminal domain-like"/>
    <property type="match status" value="1"/>
</dbReference>
<name>A0A8J6TJW5_9BACT</name>
<protein>
    <submittedName>
        <fullName evidence="3">DUF2520 domain-containing protein</fullName>
    </submittedName>
</protein>
<dbReference type="Proteomes" id="UP000605201">
    <property type="component" value="Unassembled WGS sequence"/>
</dbReference>
<dbReference type="SUPFAM" id="SSF51735">
    <property type="entry name" value="NAD(P)-binding Rossmann-fold domains"/>
    <property type="match status" value="1"/>
</dbReference>
<dbReference type="Pfam" id="PF10728">
    <property type="entry name" value="DUF2520"/>
    <property type="match status" value="1"/>
</dbReference>
<proteinExistence type="predicted"/>
<gene>
    <name evidence="3" type="ORF">H8D96_05825</name>
</gene>
<dbReference type="InterPro" id="IPR018931">
    <property type="entry name" value="DUF2520"/>
</dbReference>
<comment type="caution">
    <text evidence="3">The sequence shown here is derived from an EMBL/GenBank/DDBJ whole genome shotgun (WGS) entry which is preliminary data.</text>
</comment>
<feature type="domain" description="DUF2520" evidence="2">
    <location>
        <begin position="138"/>
        <end position="264"/>
    </location>
</feature>
<dbReference type="InterPro" id="IPR036291">
    <property type="entry name" value="NAD(P)-bd_dom_sf"/>
</dbReference>
<dbReference type="Gene3D" id="1.10.1040.20">
    <property type="entry name" value="ProC-like, C-terminal domain"/>
    <property type="match status" value="1"/>
</dbReference>
<feature type="domain" description="Putative oxidoreductase/dehydrogenase Rossmann-like" evidence="1">
    <location>
        <begin position="5"/>
        <end position="120"/>
    </location>
</feature>
<dbReference type="EMBL" id="JACNIG010000142">
    <property type="protein sequence ID" value="MBC8431419.1"/>
    <property type="molecule type" value="Genomic_DNA"/>
</dbReference>
<dbReference type="InterPro" id="IPR019665">
    <property type="entry name" value="OxRdtase/DH_put_Rossmann_dom"/>
</dbReference>
<dbReference type="PANTHER" id="PTHR40459">
    <property type="entry name" value="CONSERVED HYPOTHETICAL ALANINE AND LEUCINE RICH PROTEIN"/>
    <property type="match status" value="1"/>
</dbReference>
<organism evidence="3 4">
    <name type="scientific">Candidatus Desulfatibia vada</name>
    <dbReference type="NCBI Taxonomy" id="2841696"/>
    <lineage>
        <taxon>Bacteria</taxon>
        <taxon>Pseudomonadati</taxon>
        <taxon>Thermodesulfobacteriota</taxon>
        <taxon>Desulfobacteria</taxon>
        <taxon>Desulfobacterales</taxon>
        <taxon>Desulfobacterales incertae sedis</taxon>
        <taxon>Candidatus Desulfatibia</taxon>
    </lineage>
</organism>
<dbReference type="InterPro" id="IPR008927">
    <property type="entry name" value="6-PGluconate_DH-like_C_sf"/>
</dbReference>
<dbReference type="InterPro" id="IPR037108">
    <property type="entry name" value="TM1727-like_C_sf"/>
</dbReference>